<keyword evidence="8" id="KW-0274">FAD</keyword>
<dbReference type="EC" id="2.7.7.2" evidence="2"/>
<gene>
    <name evidence="12" type="ORF">HKI87_05g36670</name>
</gene>
<dbReference type="AlphaFoldDB" id="A0AAX4P8E1"/>
<evidence type="ECO:0000256" key="4">
    <source>
        <dbReference type="ARBA" id="ARBA00022643"/>
    </source>
</evidence>
<dbReference type="Pfam" id="PF06574">
    <property type="entry name" value="FAD_syn"/>
    <property type="match status" value="1"/>
</dbReference>
<reference evidence="12 13" key="1">
    <citation type="submission" date="2024-03" db="EMBL/GenBank/DDBJ databases">
        <title>Complete genome sequence of the green alga Chloropicon roscoffensis RCC1871.</title>
        <authorList>
            <person name="Lemieux C."/>
            <person name="Pombert J.-F."/>
            <person name="Otis C."/>
            <person name="Turmel M."/>
        </authorList>
    </citation>
    <scope>NUCLEOTIDE SEQUENCE [LARGE SCALE GENOMIC DNA]</scope>
    <source>
        <strain evidence="12 13">RCC1871</strain>
    </source>
</reference>
<evidence type="ECO:0000256" key="8">
    <source>
        <dbReference type="ARBA" id="ARBA00022827"/>
    </source>
</evidence>
<keyword evidence="9" id="KW-0067">ATP-binding</keyword>
<accession>A0AAX4P8E1</accession>
<keyword evidence="4" id="KW-0288">FMN</keyword>
<dbReference type="InterPro" id="IPR015864">
    <property type="entry name" value="FAD_synthase"/>
</dbReference>
<dbReference type="SUPFAM" id="SSF52374">
    <property type="entry name" value="Nucleotidylyl transferase"/>
    <property type="match status" value="1"/>
</dbReference>
<dbReference type="GO" id="GO:0005524">
    <property type="term" value="F:ATP binding"/>
    <property type="evidence" value="ECO:0007669"/>
    <property type="project" value="UniProtKB-KW"/>
</dbReference>
<dbReference type="Gene3D" id="3.40.50.620">
    <property type="entry name" value="HUPs"/>
    <property type="match status" value="1"/>
</dbReference>
<protein>
    <recommendedName>
        <fullName evidence="2">FAD synthase</fullName>
        <ecNumber evidence="2">2.7.7.2</ecNumber>
    </recommendedName>
</protein>
<proteinExistence type="predicted"/>
<evidence type="ECO:0000256" key="3">
    <source>
        <dbReference type="ARBA" id="ARBA00022630"/>
    </source>
</evidence>
<feature type="domain" description="FAD synthetase" evidence="11">
    <location>
        <begin position="77"/>
        <end position="215"/>
    </location>
</feature>
<evidence type="ECO:0000256" key="10">
    <source>
        <dbReference type="SAM" id="MobiDB-lite"/>
    </source>
</evidence>
<dbReference type="Proteomes" id="UP001472866">
    <property type="component" value="Chromosome 05"/>
</dbReference>
<comment type="pathway">
    <text evidence="1">Cofactor biosynthesis; FAD biosynthesis; FAD from FMN: step 1/1.</text>
</comment>
<evidence type="ECO:0000313" key="13">
    <source>
        <dbReference type="Proteomes" id="UP001472866"/>
    </source>
</evidence>
<dbReference type="EMBL" id="CP151505">
    <property type="protein sequence ID" value="WZN62131.1"/>
    <property type="molecule type" value="Genomic_DNA"/>
</dbReference>
<dbReference type="GO" id="GO:0009231">
    <property type="term" value="P:riboflavin biosynthetic process"/>
    <property type="evidence" value="ECO:0007669"/>
    <property type="project" value="InterPro"/>
</dbReference>
<evidence type="ECO:0000256" key="2">
    <source>
        <dbReference type="ARBA" id="ARBA00012393"/>
    </source>
</evidence>
<dbReference type="GO" id="GO:0003919">
    <property type="term" value="F:FMN adenylyltransferase activity"/>
    <property type="evidence" value="ECO:0007669"/>
    <property type="project" value="UniProtKB-EC"/>
</dbReference>
<feature type="region of interest" description="Disordered" evidence="10">
    <location>
        <begin position="1"/>
        <end position="34"/>
    </location>
</feature>
<keyword evidence="7" id="KW-0547">Nucleotide-binding</keyword>
<dbReference type="InterPro" id="IPR014729">
    <property type="entry name" value="Rossmann-like_a/b/a_fold"/>
</dbReference>
<evidence type="ECO:0000256" key="6">
    <source>
        <dbReference type="ARBA" id="ARBA00022695"/>
    </source>
</evidence>
<keyword evidence="5" id="KW-0808">Transferase</keyword>
<evidence type="ECO:0000256" key="9">
    <source>
        <dbReference type="ARBA" id="ARBA00022840"/>
    </source>
</evidence>
<name>A0AAX4P8E1_9CHLO</name>
<organism evidence="12 13">
    <name type="scientific">Chloropicon roscoffensis</name>
    <dbReference type="NCBI Taxonomy" id="1461544"/>
    <lineage>
        <taxon>Eukaryota</taxon>
        <taxon>Viridiplantae</taxon>
        <taxon>Chlorophyta</taxon>
        <taxon>Chloropicophyceae</taxon>
        <taxon>Chloropicales</taxon>
        <taxon>Chloropicaceae</taxon>
        <taxon>Chloropicon</taxon>
    </lineage>
</organism>
<evidence type="ECO:0000259" key="11">
    <source>
        <dbReference type="Pfam" id="PF06574"/>
    </source>
</evidence>
<evidence type="ECO:0000256" key="5">
    <source>
        <dbReference type="ARBA" id="ARBA00022679"/>
    </source>
</evidence>
<sequence length="351" mass="37122">MGLPVRGGLRAEGGARGAALHSASRVPPARTTREWEEATWRRARRRVLALGGHQSECTTSAGPSEGGFERIEGVSRPAVALGKFNALHLGHRELIRRASRMGHPCLLSFSGMSKILGRVSRPPLTATVDRDRVLRGWSDAMANGSQPKEVVIPFKDVRHLQPEDFVKVLVYEMGASGIVCGENYRFGYRAAGDASLLSELGAKHEIPVCVVDLVETPRGGGAPGAGGEEQGPRAISSSRISNLLAEGRMGAIAEMLGREYRLVVGCDDILRGARGGGGRSLSVPLESFRNLVPGPGTYPVSVVASGDERTTADCAGPGIAGTVRVGESDAILECSDDLDLEGEALLCMDFT</sequence>
<evidence type="ECO:0000313" key="12">
    <source>
        <dbReference type="EMBL" id="WZN62131.1"/>
    </source>
</evidence>
<keyword evidence="6" id="KW-0548">Nucleotidyltransferase</keyword>
<keyword evidence="13" id="KW-1185">Reference proteome</keyword>
<evidence type="ECO:0000256" key="1">
    <source>
        <dbReference type="ARBA" id="ARBA00004726"/>
    </source>
</evidence>
<keyword evidence="3" id="KW-0285">Flavoprotein</keyword>
<evidence type="ECO:0000256" key="7">
    <source>
        <dbReference type="ARBA" id="ARBA00022741"/>
    </source>
</evidence>